<dbReference type="PANTHER" id="PTHR24186:SF46">
    <property type="entry name" value="PROTEIN ACCELERATED CELL DEATH 6-LIKE"/>
    <property type="match status" value="1"/>
</dbReference>
<keyword evidence="4 9" id="KW-1133">Transmembrane helix</keyword>
<dbReference type="PROSITE" id="PS50088">
    <property type="entry name" value="ANK_REPEAT"/>
    <property type="match status" value="1"/>
</dbReference>
<protein>
    <recommendedName>
        <fullName evidence="10">PGG domain-containing protein</fullName>
    </recommendedName>
</protein>
<dbReference type="EMBL" id="JBDFQZ010000014">
    <property type="protein sequence ID" value="KAK9664187.1"/>
    <property type="molecule type" value="Genomic_DNA"/>
</dbReference>
<accession>A0AAW1GHL5</accession>
<evidence type="ECO:0000256" key="7">
    <source>
        <dbReference type="PROSITE-ProRule" id="PRU00023"/>
    </source>
</evidence>
<evidence type="ECO:0000256" key="3">
    <source>
        <dbReference type="ARBA" id="ARBA00022737"/>
    </source>
</evidence>
<dbReference type="InterPro" id="IPR036770">
    <property type="entry name" value="Ankyrin_rpt-contain_sf"/>
</dbReference>
<dbReference type="Pfam" id="PF13962">
    <property type="entry name" value="PGG"/>
    <property type="match status" value="1"/>
</dbReference>
<dbReference type="PANTHER" id="PTHR24186">
    <property type="entry name" value="PROTEIN PHOSPHATASE 1 REGULATORY SUBUNIT"/>
    <property type="match status" value="1"/>
</dbReference>
<evidence type="ECO:0000259" key="10">
    <source>
        <dbReference type="Pfam" id="PF13962"/>
    </source>
</evidence>
<comment type="subcellular location">
    <subcellularLocation>
        <location evidence="1">Membrane</location>
        <topology evidence="1">Multi-pass membrane protein</topology>
    </subcellularLocation>
</comment>
<feature type="transmembrane region" description="Helical" evidence="9">
    <location>
        <begin position="621"/>
        <end position="646"/>
    </location>
</feature>
<reference evidence="11" key="1">
    <citation type="submission" date="2024-03" db="EMBL/GenBank/DDBJ databases">
        <title>WGS assembly of Saponaria officinalis var. Norfolk2.</title>
        <authorList>
            <person name="Jenkins J."/>
            <person name="Shu S."/>
            <person name="Grimwood J."/>
            <person name="Barry K."/>
            <person name="Goodstein D."/>
            <person name="Schmutz J."/>
            <person name="Leebens-Mack J."/>
            <person name="Osbourn A."/>
        </authorList>
    </citation>
    <scope>NUCLEOTIDE SEQUENCE [LARGE SCALE GENOMIC DNA]</scope>
    <source>
        <strain evidence="11">JIC</strain>
    </source>
</reference>
<evidence type="ECO:0000313" key="12">
    <source>
        <dbReference type="Proteomes" id="UP001443914"/>
    </source>
</evidence>
<evidence type="ECO:0000256" key="6">
    <source>
        <dbReference type="ARBA" id="ARBA00023136"/>
    </source>
</evidence>
<evidence type="ECO:0000256" key="5">
    <source>
        <dbReference type="ARBA" id="ARBA00023043"/>
    </source>
</evidence>
<dbReference type="GO" id="GO:0005886">
    <property type="term" value="C:plasma membrane"/>
    <property type="evidence" value="ECO:0007669"/>
    <property type="project" value="TreeGrafter"/>
</dbReference>
<evidence type="ECO:0000313" key="11">
    <source>
        <dbReference type="EMBL" id="KAK9664187.1"/>
    </source>
</evidence>
<keyword evidence="6 9" id="KW-0472">Membrane</keyword>
<evidence type="ECO:0000256" key="9">
    <source>
        <dbReference type="SAM" id="Phobius"/>
    </source>
</evidence>
<dbReference type="SUPFAM" id="SSF48403">
    <property type="entry name" value="Ankyrin repeat"/>
    <property type="match status" value="2"/>
</dbReference>
<feature type="transmembrane region" description="Helical" evidence="9">
    <location>
        <begin position="592"/>
        <end position="615"/>
    </location>
</feature>
<feature type="transmembrane region" description="Helical" evidence="9">
    <location>
        <begin position="514"/>
        <end position="536"/>
    </location>
</feature>
<dbReference type="Pfam" id="PF12796">
    <property type="entry name" value="Ank_2"/>
    <property type="match status" value="1"/>
</dbReference>
<gene>
    <name evidence="11" type="ORF">RND81_14G024500</name>
</gene>
<keyword evidence="3" id="KW-0677">Repeat</keyword>
<keyword evidence="2 9" id="KW-0812">Transmembrane</keyword>
<dbReference type="SMART" id="SM00248">
    <property type="entry name" value="ANK"/>
    <property type="match status" value="9"/>
</dbReference>
<feature type="transmembrane region" description="Helical" evidence="9">
    <location>
        <begin position="556"/>
        <end position="580"/>
    </location>
</feature>
<dbReference type="Proteomes" id="UP001443914">
    <property type="component" value="Unassembled WGS sequence"/>
</dbReference>
<feature type="region of interest" description="Disordered" evidence="8">
    <location>
        <begin position="479"/>
        <end position="500"/>
    </location>
</feature>
<evidence type="ECO:0000256" key="2">
    <source>
        <dbReference type="ARBA" id="ARBA00022692"/>
    </source>
</evidence>
<evidence type="ECO:0000256" key="8">
    <source>
        <dbReference type="SAM" id="MobiDB-lite"/>
    </source>
</evidence>
<dbReference type="InterPro" id="IPR026961">
    <property type="entry name" value="PGG_dom"/>
</dbReference>
<evidence type="ECO:0000256" key="1">
    <source>
        <dbReference type="ARBA" id="ARBA00004141"/>
    </source>
</evidence>
<comment type="caution">
    <text evidence="11">The sequence shown here is derived from an EMBL/GenBank/DDBJ whole genome shotgun (WGS) entry which is preliminary data.</text>
</comment>
<dbReference type="InterPro" id="IPR002110">
    <property type="entry name" value="Ankyrin_rpt"/>
</dbReference>
<feature type="repeat" description="ANK" evidence="7">
    <location>
        <begin position="306"/>
        <end position="338"/>
    </location>
</feature>
<sequence>MGILDVKIELSTDPSWKIRNERLKSLKSIVVRSISDSSQISPATSSNQLANCEIVAADSSPKPPEAYNGLEMPEILYRAAAENDVDGFLGVLEQVSIEKKLEFTEILQLVTPSRNTLLHVAVINRGIENVKLLLYHSPALILKQNINGDTPLHLAVRSRNGVAIYAFGDLLRCKERNGFHKEWIDMVGTIPEIENSIRVSNSKGNTALHEAAIKGWCDSISIFVQGDVEACYCLNNQRKSPLYLTAEAGDARIFGCMLHLFSHFEYKQQRLKGLSPLLPAVLKTNKDFIDEILKYEPAFIKSLDEDGKTPLHYAASIGSLDMVKYILGKKAEYALMRDQNGFLPIQTAAAHGNINVIRHLLQYNLGPSELLTREGQNIVHVAATRGQNNVVCFALQTPSLEDLINEADVNGNTPLHLAILNWHAKVVFTMTWDRRVDLGCANKDGFTPLDAAQYYMERSPSFDKRLTWTALKAAGAPQSPVKETRPILNPTNPIESQQSNTADMNNYKDRVNTLLVVAALVATVTFASGFTVPGGYNNSDPNQGTATMLRKKAFQIFILSDTVAMYSSILVTISLIWAQLGDINLVFTALRIAIPLLGVSLATMSLAFMSGVYLVVSQLHWLAYTVLITGLTFLGGILLLFVPLCFPITSKCRILRYFSYYPFQLLILVTSKDG</sequence>
<dbReference type="AlphaFoldDB" id="A0AAW1GHL5"/>
<dbReference type="PROSITE" id="PS50297">
    <property type="entry name" value="ANK_REP_REGION"/>
    <property type="match status" value="1"/>
</dbReference>
<evidence type="ECO:0000256" key="4">
    <source>
        <dbReference type="ARBA" id="ARBA00022989"/>
    </source>
</evidence>
<dbReference type="Gene3D" id="1.25.40.20">
    <property type="entry name" value="Ankyrin repeat-containing domain"/>
    <property type="match status" value="3"/>
</dbReference>
<name>A0AAW1GHL5_SAPOF</name>
<feature type="domain" description="PGG" evidence="10">
    <location>
        <begin position="506"/>
        <end position="615"/>
    </location>
</feature>
<keyword evidence="12" id="KW-1185">Reference proteome</keyword>
<feature type="compositionally biased region" description="Polar residues" evidence="8">
    <location>
        <begin position="489"/>
        <end position="500"/>
    </location>
</feature>
<keyword evidence="5 7" id="KW-0040">ANK repeat</keyword>
<proteinExistence type="predicted"/>
<organism evidence="11 12">
    <name type="scientific">Saponaria officinalis</name>
    <name type="common">Common soapwort</name>
    <name type="synonym">Lychnis saponaria</name>
    <dbReference type="NCBI Taxonomy" id="3572"/>
    <lineage>
        <taxon>Eukaryota</taxon>
        <taxon>Viridiplantae</taxon>
        <taxon>Streptophyta</taxon>
        <taxon>Embryophyta</taxon>
        <taxon>Tracheophyta</taxon>
        <taxon>Spermatophyta</taxon>
        <taxon>Magnoliopsida</taxon>
        <taxon>eudicotyledons</taxon>
        <taxon>Gunneridae</taxon>
        <taxon>Pentapetalae</taxon>
        <taxon>Caryophyllales</taxon>
        <taxon>Caryophyllaceae</taxon>
        <taxon>Caryophylleae</taxon>
        <taxon>Saponaria</taxon>
    </lineage>
</organism>